<gene>
    <name evidence="2" type="ORF">ACCAA_830010</name>
</gene>
<dbReference type="STRING" id="1860102.ACCAA_830010"/>
<dbReference type="InterPro" id="IPR009537">
    <property type="entry name" value="DUF1156"/>
</dbReference>
<organism evidence="2 3">
    <name type="scientific">Candidatus Accumulibacter aalborgensis</name>
    <dbReference type="NCBI Taxonomy" id="1860102"/>
    <lineage>
        <taxon>Bacteria</taxon>
        <taxon>Pseudomonadati</taxon>
        <taxon>Pseudomonadota</taxon>
        <taxon>Betaproteobacteria</taxon>
        <taxon>Candidatus Accumulibacter</taxon>
    </lineage>
</organism>
<dbReference type="AlphaFoldDB" id="A0A1A8Y132"/>
<dbReference type="Pfam" id="PF06634">
    <property type="entry name" value="DUF1156"/>
    <property type="match status" value="1"/>
</dbReference>
<evidence type="ECO:0000259" key="1">
    <source>
        <dbReference type="Pfam" id="PF06634"/>
    </source>
</evidence>
<feature type="domain" description="DUF1156" evidence="1">
    <location>
        <begin position="7"/>
        <end position="46"/>
    </location>
</feature>
<accession>A0A1A8Y132</accession>
<proteinExistence type="predicted"/>
<sequence>MVGAAGPLAAARPVIFAQMVDDPSGHPDIFPAEKKQQKERQRLFRIIEDLVKWENATNETVLQLEAQGLGLESYASDLNPVAVLINKAMIEIPPKFAGKPPVNPVAQRQKAQMGKRWRGAQGLAEDVRYYGQWMRDEAETRIGHL</sequence>
<evidence type="ECO:0000313" key="3">
    <source>
        <dbReference type="Proteomes" id="UP000199169"/>
    </source>
</evidence>
<keyword evidence="3" id="KW-1185">Reference proteome</keyword>
<evidence type="ECO:0000313" key="2">
    <source>
        <dbReference type="EMBL" id="SBT10058.1"/>
    </source>
</evidence>
<reference evidence="3" key="1">
    <citation type="submission" date="2016-06" db="EMBL/GenBank/DDBJ databases">
        <authorList>
            <person name="McIlroy S.J."/>
            <person name="Karst S.M."/>
            <person name="Albertsen M."/>
        </authorList>
    </citation>
    <scope>NUCLEOTIDE SEQUENCE [LARGE SCALE GENOMIC DNA]</scope>
</reference>
<name>A0A1A8Y132_9PROT</name>
<dbReference type="Proteomes" id="UP000199169">
    <property type="component" value="Unassembled WGS sequence"/>
</dbReference>
<dbReference type="EMBL" id="FLQX01000164">
    <property type="protein sequence ID" value="SBT10058.1"/>
    <property type="molecule type" value="Genomic_DNA"/>
</dbReference>
<protein>
    <recommendedName>
        <fullName evidence="1">DUF1156 domain-containing protein</fullName>
    </recommendedName>
</protein>